<name>A0A841LW86_9HYPH</name>
<dbReference type="InterPro" id="IPR050834">
    <property type="entry name" value="Glycosyltransf_2"/>
</dbReference>
<dbReference type="GO" id="GO:0016757">
    <property type="term" value="F:glycosyltransferase activity"/>
    <property type="evidence" value="ECO:0007669"/>
    <property type="project" value="UniProtKB-KW"/>
</dbReference>
<protein>
    <submittedName>
        <fullName evidence="2">Rhamnosyltransferase</fullName>
        <ecNumber evidence="2">2.4.1.-</ecNumber>
    </submittedName>
</protein>
<keyword evidence="2" id="KW-0808">Transferase</keyword>
<gene>
    <name evidence="2" type="ORF">FHS77_003217</name>
</gene>
<evidence type="ECO:0000313" key="3">
    <source>
        <dbReference type="Proteomes" id="UP000555393"/>
    </source>
</evidence>
<evidence type="ECO:0000313" key="2">
    <source>
        <dbReference type="EMBL" id="MBB6262635.1"/>
    </source>
</evidence>
<dbReference type="GO" id="GO:0044010">
    <property type="term" value="P:single-species biofilm formation"/>
    <property type="evidence" value="ECO:0007669"/>
    <property type="project" value="TreeGrafter"/>
</dbReference>
<feature type="domain" description="Glycosyltransferase 2-like" evidence="1">
    <location>
        <begin position="57"/>
        <end position="199"/>
    </location>
</feature>
<dbReference type="EMBL" id="JACIIU010000053">
    <property type="protein sequence ID" value="MBB6262635.1"/>
    <property type="molecule type" value="Genomic_DNA"/>
</dbReference>
<organism evidence="2 3">
    <name type="scientific">Paenochrobactrum gallinarii</name>
    <dbReference type="NCBI Taxonomy" id="643673"/>
    <lineage>
        <taxon>Bacteria</taxon>
        <taxon>Pseudomonadati</taxon>
        <taxon>Pseudomonadota</taxon>
        <taxon>Alphaproteobacteria</taxon>
        <taxon>Hyphomicrobiales</taxon>
        <taxon>Brucellaceae</taxon>
        <taxon>Paenochrobactrum</taxon>
    </lineage>
</organism>
<dbReference type="EC" id="2.4.1.-" evidence="2"/>
<dbReference type="Proteomes" id="UP000555393">
    <property type="component" value="Unassembled WGS sequence"/>
</dbReference>
<accession>A0A841LW86</accession>
<reference evidence="2 3" key="1">
    <citation type="submission" date="2020-08" db="EMBL/GenBank/DDBJ databases">
        <title>Genomic Encyclopedia of Type Strains, Phase IV (KMG-IV): sequencing the most valuable type-strain genomes for metagenomic binning, comparative biology and taxonomic classification.</title>
        <authorList>
            <person name="Goeker M."/>
        </authorList>
    </citation>
    <scope>NUCLEOTIDE SEQUENCE [LARGE SCALE GENOMIC DNA]</scope>
    <source>
        <strain evidence="2 3">DSM 22336</strain>
    </source>
</reference>
<comment type="caution">
    <text evidence="2">The sequence shown here is derived from an EMBL/GenBank/DDBJ whole genome shotgun (WGS) entry which is preliminary data.</text>
</comment>
<keyword evidence="2" id="KW-0328">Glycosyltransferase</keyword>
<dbReference type="InterPro" id="IPR029044">
    <property type="entry name" value="Nucleotide-diphossugar_trans"/>
</dbReference>
<proteinExistence type="predicted"/>
<dbReference type="RefSeq" id="WP_184224843.1">
    <property type="nucleotide sequence ID" value="NZ_JACIIU010000053.1"/>
</dbReference>
<dbReference type="Gene3D" id="3.90.550.10">
    <property type="entry name" value="Spore Coat Polysaccharide Biosynthesis Protein SpsA, Chain A"/>
    <property type="match status" value="1"/>
</dbReference>
<dbReference type="CDD" id="cd00761">
    <property type="entry name" value="Glyco_tranf_GTA_type"/>
    <property type="match status" value="1"/>
</dbReference>
<dbReference type="InterPro" id="IPR001173">
    <property type="entry name" value="Glyco_trans_2-like"/>
</dbReference>
<dbReference type="PANTHER" id="PTHR43685">
    <property type="entry name" value="GLYCOSYLTRANSFERASE"/>
    <property type="match status" value="1"/>
</dbReference>
<dbReference type="AlphaFoldDB" id="A0A841LW86"/>
<keyword evidence="3" id="KW-1185">Reference proteome</keyword>
<dbReference type="PANTHER" id="PTHR43685:SF13">
    <property type="entry name" value="O ANTIGEN BIOSYNTHESIS RHAMNOSYLTRANSFERASE RFBN"/>
    <property type="match status" value="1"/>
</dbReference>
<sequence>MIGECYNRPISSGHRTDVAVYIGSDVLVGEYHCAKVVAIVFGARTMENSADQLPLVSIIIPVKNGLPAFRTVIEMLSLQELDATFEVIIIDSGSKDGSIEAIPVDDPRFRLIEITSSDFGHGKTRNLGVKEARGEFCGFLTHDAIPLNEYWLAELIRPLRDDPEVAGVFSRHIAHQGASPFTQWELETHFTNLKQWPRVKIEDAREYARNLGLRQVYHFYSDNASCLRKSVWQEIPYPDVDFAEDQLWAKQIVEAGYTKVFAWESVVSHSHDYSIWERLQRSYDEARAFQRLFGYRLCETKLSALSSGLRATVRDLRLAIRHRWIYRYPLATIKMPFDNLARQIGYYVGSTRLDLDPGYVKMLSRDKQIQSK</sequence>
<dbReference type="Pfam" id="PF00535">
    <property type="entry name" value="Glycos_transf_2"/>
    <property type="match status" value="1"/>
</dbReference>
<dbReference type="SUPFAM" id="SSF53448">
    <property type="entry name" value="Nucleotide-diphospho-sugar transferases"/>
    <property type="match status" value="1"/>
</dbReference>
<evidence type="ECO:0000259" key="1">
    <source>
        <dbReference type="Pfam" id="PF00535"/>
    </source>
</evidence>